<dbReference type="RefSeq" id="WP_132282182.1">
    <property type="nucleotide sequence ID" value="NZ_SMGQ01000012.1"/>
</dbReference>
<organism evidence="4 5">
    <name type="scientific">Natranaerovirga hydrolytica</name>
    <dbReference type="NCBI Taxonomy" id="680378"/>
    <lineage>
        <taxon>Bacteria</taxon>
        <taxon>Bacillati</taxon>
        <taxon>Bacillota</taxon>
        <taxon>Clostridia</taxon>
        <taxon>Lachnospirales</taxon>
        <taxon>Natranaerovirgaceae</taxon>
        <taxon>Natranaerovirga</taxon>
    </lineage>
</organism>
<dbReference type="Proteomes" id="UP000294545">
    <property type="component" value="Unassembled WGS sequence"/>
</dbReference>
<dbReference type="InterPro" id="IPR041492">
    <property type="entry name" value="HAD_2"/>
</dbReference>
<dbReference type="Gene3D" id="1.10.150.520">
    <property type="match status" value="1"/>
</dbReference>
<evidence type="ECO:0000313" key="5">
    <source>
        <dbReference type="Proteomes" id="UP000294545"/>
    </source>
</evidence>
<evidence type="ECO:0000256" key="2">
    <source>
        <dbReference type="ARBA" id="ARBA00022801"/>
    </source>
</evidence>
<proteinExistence type="predicted"/>
<dbReference type="Pfam" id="PF13419">
    <property type="entry name" value="HAD_2"/>
    <property type="match status" value="1"/>
</dbReference>
<name>A0A4R1MRS1_9FIRM</name>
<keyword evidence="5" id="KW-1185">Reference proteome</keyword>
<keyword evidence="3" id="KW-0460">Magnesium</keyword>
<dbReference type="AlphaFoldDB" id="A0A4R1MRS1"/>
<dbReference type="GO" id="GO:0016791">
    <property type="term" value="F:phosphatase activity"/>
    <property type="evidence" value="ECO:0007669"/>
    <property type="project" value="TreeGrafter"/>
</dbReference>
<accession>A0A4R1MRS1</accession>
<dbReference type="GO" id="GO:0046872">
    <property type="term" value="F:metal ion binding"/>
    <property type="evidence" value="ECO:0007669"/>
    <property type="project" value="UniProtKB-KW"/>
</dbReference>
<keyword evidence="2 4" id="KW-0378">Hydrolase</keyword>
<dbReference type="InterPro" id="IPR036412">
    <property type="entry name" value="HAD-like_sf"/>
</dbReference>
<sequence>MYKNYFFDLYETLVDIRTNEENDWIWDKLCLYYGYYGAIYDAEELKNEFEKTKTKLLGLSSSKVPTINIEDIFYKLFKVKGIKPKKKHTRSIVKAYRMLITESIDLNEGVCDLLKAIKDKDKNLYIISNEQSLYGISELKLLGLYDYFKECYFSSDLGVSMPEEAFLKKVMDDKEMKPKDCIVISNKAKEVLTPAKSLKMSTVHISKDSIKDNQWTYVVEENKLTILKDKILKTTS</sequence>
<reference evidence="4 5" key="1">
    <citation type="submission" date="2019-03" db="EMBL/GenBank/DDBJ databases">
        <title>Genomic Encyclopedia of Type Strains, Phase IV (KMG-IV): sequencing the most valuable type-strain genomes for metagenomic binning, comparative biology and taxonomic classification.</title>
        <authorList>
            <person name="Goeker M."/>
        </authorList>
    </citation>
    <scope>NUCLEOTIDE SEQUENCE [LARGE SCALE GENOMIC DNA]</scope>
    <source>
        <strain evidence="4 5">DSM 24176</strain>
    </source>
</reference>
<dbReference type="InterPro" id="IPR023214">
    <property type="entry name" value="HAD_sf"/>
</dbReference>
<dbReference type="SUPFAM" id="SSF56784">
    <property type="entry name" value="HAD-like"/>
    <property type="match status" value="1"/>
</dbReference>
<dbReference type="InterPro" id="IPR051400">
    <property type="entry name" value="HAD-like_hydrolase"/>
</dbReference>
<evidence type="ECO:0000256" key="1">
    <source>
        <dbReference type="ARBA" id="ARBA00022723"/>
    </source>
</evidence>
<evidence type="ECO:0000256" key="3">
    <source>
        <dbReference type="ARBA" id="ARBA00022842"/>
    </source>
</evidence>
<dbReference type="Gene3D" id="3.40.50.1000">
    <property type="entry name" value="HAD superfamily/HAD-like"/>
    <property type="match status" value="1"/>
</dbReference>
<gene>
    <name evidence="4" type="ORF">EDC19_1460</name>
</gene>
<dbReference type="PANTHER" id="PTHR46470:SF2">
    <property type="entry name" value="GLYCERALDEHYDE 3-PHOSPHATE PHOSPHATASE"/>
    <property type="match status" value="1"/>
</dbReference>
<dbReference type="OrthoDB" id="264363at2"/>
<protein>
    <submittedName>
        <fullName evidence="4">Putative hydrolase of the HAD superfamily</fullName>
    </submittedName>
</protein>
<comment type="caution">
    <text evidence="4">The sequence shown here is derived from an EMBL/GenBank/DDBJ whole genome shotgun (WGS) entry which is preliminary data.</text>
</comment>
<dbReference type="EMBL" id="SMGQ01000012">
    <property type="protein sequence ID" value="TCK93269.1"/>
    <property type="molecule type" value="Genomic_DNA"/>
</dbReference>
<evidence type="ECO:0000313" key="4">
    <source>
        <dbReference type="EMBL" id="TCK93269.1"/>
    </source>
</evidence>
<keyword evidence="1" id="KW-0479">Metal-binding</keyword>
<dbReference type="PANTHER" id="PTHR46470">
    <property type="entry name" value="N-ACYLNEURAMINATE-9-PHOSPHATASE"/>
    <property type="match status" value="1"/>
</dbReference>